<proteinExistence type="predicted"/>
<sequence length="237" mass="26436">MELDGPRTAVDSESTQTPDAPNRPRRGLFRCRWVRRRRAGSVHVHRRGGSVVPGEEGLLDLLRQRKARTAHPAVQVHRGRQLGAPRVPAAVARGKLRHLGHGAQVQGVRVAVRDRAVQSPRLGEGLHDPALGQDDHHRDADVHHGRRRLGHHPAERGLFRARARRRLRHHHRVHPVQDARRKHGDGDRAGQGQLDQHCDVGVGSALGCRWQRGARKAQHDLSGRGVQVSVERASVDR</sequence>
<evidence type="ECO:0000256" key="1">
    <source>
        <dbReference type="SAM" id="MobiDB-lite"/>
    </source>
</evidence>
<feature type="region of interest" description="Disordered" evidence="1">
    <location>
        <begin position="167"/>
        <end position="198"/>
    </location>
</feature>
<feature type="region of interest" description="Disordered" evidence="1">
    <location>
        <begin position="120"/>
        <end position="154"/>
    </location>
</feature>
<protein>
    <submittedName>
        <fullName evidence="2">(northern house mosquito) hypothetical protein</fullName>
    </submittedName>
</protein>
<feature type="region of interest" description="Disordered" evidence="1">
    <location>
        <begin position="1"/>
        <end position="26"/>
    </location>
</feature>
<accession>A0A8D8FI94</accession>
<name>A0A8D8FI94_CULPI</name>
<organism evidence="2">
    <name type="scientific">Culex pipiens</name>
    <name type="common">House mosquito</name>
    <dbReference type="NCBI Taxonomy" id="7175"/>
    <lineage>
        <taxon>Eukaryota</taxon>
        <taxon>Metazoa</taxon>
        <taxon>Ecdysozoa</taxon>
        <taxon>Arthropoda</taxon>
        <taxon>Hexapoda</taxon>
        <taxon>Insecta</taxon>
        <taxon>Pterygota</taxon>
        <taxon>Neoptera</taxon>
        <taxon>Endopterygota</taxon>
        <taxon>Diptera</taxon>
        <taxon>Nematocera</taxon>
        <taxon>Culicoidea</taxon>
        <taxon>Culicidae</taxon>
        <taxon>Culicinae</taxon>
        <taxon>Culicini</taxon>
        <taxon>Culex</taxon>
        <taxon>Culex</taxon>
    </lineage>
</organism>
<feature type="compositionally biased region" description="Basic and acidic residues" evidence="1">
    <location>
        <begin position="133"/>
        <end position="143"/>
    </location>
</feature>
<dbReference type="EMBL" id="HBUE01067423">
    <property type="protein sequence ID" value="CAG6471358.1"/>
    <property type="molecule type" value="Transcribed_RNA"/>
</dbReference>
<dbReference type="AlphaFoldDB" id="A0A8D8FI94"/>
<reference evidence="2" key="1">
    <citation type="submission" date="2021-05" db="EMBL/GenBank/DDBJ databases">
        <authorList>
            <person name="Alioto T."/>
            <person name="Alioto T."/>
            <person name="Gomez Garrido J."/>
        </authorList>
    </citation>
    <scope>NUCLEOTIDE SEQUENCE</scope>
</reference>
<feature type="compositionally biased region" description="Basic and acidic residues" evidence="1">
    <location>
        <begin position="175"/>
        <end position="188"/>
    </location>
</feature>
<evidence type="ECO:0000313" key="2">
    <source>
        <dbReference type="EMBL" id="CAG6471358.1"/>
    </source>
</evidence>